<dbReference type="Proteomes" id="UP001066276">
    <property type="component" value="Chromosome 3_2"/>
</dbReference>
<comment type="caution">
    <text evidence="2">The sequence shown here is derived from an EMBL/GenBank/DDBJ whole genome shotgun (WGS) entry which is preliminary data.</text>
</comment>
<accession>A0AAV7TXV1</accession>
<sequence>MKRREIKGGCDGPTLPRSDPPYPWGTGTVEIPDLDILRSGTNWVELLGDGRQKQALRTVTKEEKAEKNSAAAEEKAEKNSAAAEEKAEKNSAVKEEEKAVKNTAAAAEGKAGEVSAAVLAVKSEEDTGTTSGTTRRSRGPGGSTPELRPHSGESVASAGVWGRSH</sequence>
<dbReference type="EMBL" id="JANPWB010000006">
    <property type="protein sequence ID" value="KAJ1181482.1"/>
    <property type="molecule type" value="Genomic_DNA"/>
</dbReference>
<feature type="compositionally biased region" description="Basic and acidic residues" evidence="1">
    <location>
        <begin position="59"/>
        <end position="100"/>
    </location>
</feature>
<feature type="region of interest" description="Disordered" evidence="1">
    <location>
        <begin position="1"/>
        <end position="26"/>
    </location>
</feature>
<evidence type="ECO:0000256" key="1">
    <source>
        <dbReference type="SAM" id="MobiDB-lite"/>
    </source>
</evidence>
<gene>
    <name evidence="2" type="ORF">NDU88_006689</name>
</gene>
<dbReference type="AlphaFoldDB" id="A0AAV7TXV1"/>
<keyword evidence="3" id="KW-1185">Reference proteome</keyword>
<name>A0AAV7TXV1_PLEWA</name>
<proteinExistence type="predicted"/>
<evidence type="ECO:0000313" key="2">
    <source>
        <dbReference type="EMBL" id="KAJ1181482.1"/>
    </source>
</evidence>
<organism evidence="2 3">
    <name type="scientific">Pleurodeles waltl</name>
    <name type="common">Iberian ribbed newt</name>
    <dbReference type="NCBI Taxonomy" id="8319"/>
    <lineage>
        <taxon>Eukaryota</taxon>
        <taxon>Metazoa</taxon>
        <taxon>Chordata</taxon>
        <taxon>Craniata</taxon>
        <taxon>Vertebrata</taxon>
        <taxon>Euteleostomi</taxon>
        <taxon>Amphibia</taxon>
        <taxon>Batrachia</taxon>
        <taxon>Caudata</taxon>
        <taxon>Salamandroidea</taxon>
        <taxon>Salamandridae</taxon>
        <taxon>Pleurodelinae</taxon>
        <taxon>Pleurodeles</taxon>
    </lineage>
</organism>
<feature type="compositionally biased region" description="Low complexity" evidence="1">
    <location>
        <begin position="101"/>
        <end position="118"/>
    </location>
</feature>
<reference evidence="2" key="1">
    <citation type="journal article" date="2022" name="bioRxiv">
        <title>Sequencing and chromosome-scale assembly of the giantPleurodeles waltlgenome.</title>
        <authorList>
            <person name="Brown T."/>
            <person name="Elewa A."/>
            <person name="Iarovenko S."/>
            <person name="Subramanian E."/>
            <person name="Araus A.J."/>
            <person name="Petzold A."/>
            <person name="Susuki M."/>
            <person name="Suzuki K.-i.T."/>
            <person name="Hayashi T."/>
            <person name="Toyoda A."/>
            <person name="Oliveira C."/>
            <person name="Osipova E."/>
            <person name="Leigh N.D."/>
            <person name="Simon A."/>
            <person name="Yun M.H."/>
        </authorList>
    </citation>
    <scope>NUCLEOTIDE SEQUENCE</scope>
    <source>
        <strain evidence="2">20211129_DDA</strain>
        <tissue evidence="2">Liver</tissue>
    </source>
</reference>
<protein>
    <submittedName>
        <fullName evidence="2">Uncharacterized protein</fullName>
    </submittedName>
</protein>
<evidence type="ECO:0000313" key="3">
    <source>
        <dbReference type="Proteomes" id="UP001066276"/>
    </source>
</evidence>
<feature type="region of interest" description="Disordered" evidence="1">
    <location>
        <begin position="50"/>
        <end position="165"/>
    </location>
</feature>